<reference evidence="3" key="1">
    <citation type="submission" date="2019-06" db="EMBL/GenBank/DDBJ databases">
        <authorList>
            <person name="Broberg M."/>
        </authorList>
    </citation>
    <scope>NUCLEOTIDE SEQUENCE [LARGE SCALE GENOMIC DNA]</scope>
</reference>
<comment type="caution">
    <text evidence="2">The sequence shown here is derived from an EMBL/GenBank/DDBJ whole genome shotgun (WGS) entry which is preliminary data.</text>
</comment>
<keyword evidence="3" id="KW-1185">Reference proteome</keyword>
<proteinExistence type="predicted"/>
<feature type="compositionally biased region" description="Polar residues" evidence="1">
    <location>
        <begin position="252"/>
        <end position="267"/>
    </location>
</feature>
<feature type="compositionally biased region" description="Low complexity" evidence="1">
    <location>
        <begin position="442"/>
        <end position="451"/>
    </location>
</feature>
<gene>
    <name evidence="2" type="ORF">CSOL1703_00010379</name>
</gene>
<feature type="region of interest" description="Disordered" evidence="1">
    <location>
        <begin position="679"/>
        <end position="699"/>
    </location>
</feature>
<feature type="compositionally biased region" description="Polar residues" evidence="1">
    <location>
        <begin position="397"/>
        <end position="407"/>
    </location>
</feature>
<name>A0A9N9W511_9HYPO</name>
<feature type="compositionally biased region" description="Basic and acidic residues" evidence="1">
    <location>
        <begin position="316"/>
        <end position="328"/>
    </location>
</feature>
<feature type="compositionally biased region" description="Low complexity" evidence="1">
    <location>
        <begin position="606"/>
        <end position="619"/>
    </location>
</feature>
<feature type="compositionally biased region" description="Basic and acidic residues" evidence="1">
    <location>
        <begin position="415"/>
        <end position="431"/>
    </location>
</feature>
<dbReference type="Proteomes" id="UP000775872">
    <property type="component" value="Unassembled WGS sequence"/>
</dbReference>
<feature type="compositionally biased region" description="Pro residues" evidence="1">
    <location>
        <begin position="283"/>
        <end position="297"/>
    </location>
</feature>
<organism evidence="2 3">
    <name type="scientific">Clonostachys solani</name>
    <dbReference type="NCBI Taxonomy" id="160281"/>
    <lineage>
        <taxon>Eukaryota</taxon>
        <taxon>Fungi</taxon>
        <taxon>Dikarya</taxon>
        <taxon>Ascomycota</taxon>
        <taxon>Pezizomycotina</taxon>
        <taxon>Sordariomycetes</taxon>
        <taxon>Hypocreomycetidae</taxon>
        <taxon>Hypocreales</taxon>
        <taxon>Bionectriaceae</taxon>
        <taxon>Clonostachys</taxon>
    </lineage>
</organism>
<dbReference type="OrthoDB" id="5151921at2759"/>
<feature type="region of interest" description="Disordered" evidence="1">
    <location>
        <begin position="601"/>
        <end position="632"/>
    </location>
</feature>
<evidence type="ECO:0000313" key="2">
    <source>
        <dbReference type="EMBL" id="CAH0044642.1"/>
    </source>
</evidence>
<feature type="region of interest" description="Disordered" evidence="1">
    <location>
        <begin position="1"/>
        <end position="519"/>
    </location>
</feature>
<protein>
    <submittedName>
        <fullName evidence="2">Uncharacterized protein</fullName>
    </submittedName>
</protein>
<feature type="compositionally biased region" description="Gly residues" evidence="1">
    <location>
        <begin position="1"/>
        <end position="12"/>
    </location>
</feature>
<feature type="compositionally biased region" description="Pro residues" evidence="1">
    <location>
        <begin position="56"/>
        <end position="66"/>
    </location>
</feature>
<sequence length="699" mass="73266">MDKSTGQGGRSGQSGTYKVNVNRTKTRKWVEAKTVNYDGDDWGASDEEDEPESPDEPPMPRGPPPLSNSRLPSDTRIPALRRPTFPIPSANQPAQETISTPTHPPIGSQTPVPSFPASSIAEIRPPISKSPSNDSRRSPDQKIQNTPPAPEPRKLSFEQGPEDTGADKDDSPKLPNVARMSTFGSDMFSGTSGSVKKQNPENGVQGDKPVSPPTPRMDAVPEAPSSVVAPNPQRPGLPGGWVTETRSIDSGKVSNPSSMNSTPNITFNARPPPLAVPSSPKAPEGPPNVPHLPPPPSSMVEPPSLYGSTGSGDSSPIKKSDALSDEIMRSLTPGGIPTKTPSPPANIGPQEAAGKSDVEDFLNNRGEYWGESSKQPAAPTQPPVTAGPASFDRPSREQSPQVNSKQLESGGGLDSPDHLLRNRFSWEKAEHPALGPPPAPVDVPDAKVTPPSADSAPIPVESNEAISNSPDLPISPTIIMIPGSGSPDLLAPSGPSDFNNGRGSPGSDRHNTTNAPFPIPTAQSLEKEVLPPSPTTNDAHSVTFEVPREKDVMSLKEIMTIAPGDRLSKFQTTRLDIAMTDSGLNGWMAALMTVRPEHANASCSMSGGPSLHTTTTHGSTGQGPMGSSQEPGAGAKLARARLAGFGEHAQAAAESAFGHGGNQIGHKSKEFMQSAGKMGKGLFSKGRSKLRGTGDKKPH</sequence>
<reference evidence="2 3" key="2">
    <citation type="submission" date="2021-10" db="EMBL/GenBank/DDBJ databases">
        <authorList>
            <person name="Piombo E."/>
        </authorList>
    </citation>
    <scope>NUCLEOTIDE SEQUENCE [LARGE SCALE GENOMIC DNA]</scope>
</reference>
<feature type="compositionally biased region" description="Acidic residues" evidence="1">
    <location>
        <begin position="38"/>
        <end position="55"/>
    </location>
</feature>
<feature type="compositionally biased region" description="Low complexity" evidence="1">
    <location>
        <begin position="375"/>
        <end position="389"/>
    </location>
</feature>
<dbReference type="AlphaFoldDB" id="A0A9N9W511"/>
<feature type="compositionally biased region" description="Polar residues" evidence="1">
    <location>
        <begin position="182"/>
        <end position="202"/>
    </location>
</feature>
<dbReference type="EMBL" id="CABFOC020000007">
    <property type="protein sequence ID" value="CAH0044642.1"/>
    <property type="molecule type" value="Genomic_DNA"/>
</dbReference>
<feature type="compositionally biased region" description="Polar residues" evidence="1">
    <location>
        <begin position="89"/>
        <end position="112"/>
    </location>
</feature>
<evidence type="ECO:0000313" key="3">
    <source>
        <dbReference type="Proteomes" id="UP000775872"/>
    </source>
</evidence>
<accession>A0A9N9W511</accession>
<evidence type="ECO:0000256" key="1">
    <source>
        <dbReference type="SAM" id="MobiDB-lite"/>
    </source>
</evidence>